<evidence type="ECO:0000256" key="2">
    <source>
        <dbReference type="ARBA" id="ARBA00022723"/>
    </source>
</evidence>
<sequence>MDPSAIPAASVETEDTNMTVGGGGAGPASTAANTDTNTNTNTSGGGNGSGKQQVQQFENTTISNLKLEPASSPAPFLDDYANNTNTAAQGAPPSSRNSTSGTPQPSQQQQQQQQAPPAAASTSAMPPKRKKKGTATTVKTTKKGGPSRAKSKKGGAKKGATAKKTPAAGKGPAGSNGVDGEENENDEDGASDSEDDESDHGPYCLCRGPDDHRWMISCEACEDWFHGECVDVSKDVGETLIQSYICPRCTVPGKLVTRYKKTCGLGGCSQPARISAPAVNSGAPNSVFCSQDHCNVWWEQLVATLPRKEGDKGRVGLTQAEFMGLLATKGGASKTTTTTTTTAAAVGNGWFVGQKPFAVPADFWSQHDPKEILTAEEAELLATSSASRRALADEVVLCRKMLQLLEMAVAQRLEAVAAGRLKKDGGCGYDTALDHVGAQAQFAAFVTSPAGQAIFTAGKLESTAYDAEEAGGGGSGAAANNNTTALGPWTNPAQVERTYMCERHRCKPHYNWHASHARHVHFLLKELAADAKVKLDNENRVRDNAAVRYFRKRAEASTVIRFDDESDEDGDVAMGM</sequence>
<dbReference type="InterPro" id="IPR037869">
    <property type="entry name" value="Spp1/CFP1"/>
</dbReference>
<proteinExistence type="predicted"/>
<dbReference type="PROSITE" id="PS01359">
    <property type="entry name" value="ZF_PHD_1"/>
    <property type="match status" value="1"/>
</dbReference>
<keyword evidence="3 6" id="KW-0863">Zinc-finger</keyword>
<feature type="region of interest" description="Disordered" evidence="7">
    <location>
        <begin position="1"/>
        <end position="202"/>
    </location>
</feature>
<comment type="subcellular location">
    <subcellularLocation>
        <location evidence="1">Nucleus</location>
    </subcellularLocation>
</comment>
<evidence type="ECO:0000256" key="7">
    <source>
        <dbReference type="SAM" id="MobiDB-lite"/>
    </source>
</evidence>
<dbReference type="GO" id="GO:0048188">
    <property type="term" value="C:Set1C/COMPASS complex"/>
    <property type="evidence" value="ECO:0007669"/>
    <property type="project" value="InterPro"/>
</dbReference>
<feature type="compositionally biased region" description="Low complexity" evidence="7">
    <location>
        <begin position="134"/>
        <end position="148"/>
    </location>
</feature>
<dbReference type="GO" id="GO:0045893">
    <property type="term" value="P:positive regulation of DNA-templated transcription"/>
    <property type="evidence" value="ECO:0007669"/>
    <property type="project" value="TreeGrafter"/>
</dbReference>
<dbReference type="PROSITE" id="PS50016">
    <property type="entry name" value="ZF_PHD_2"/>
    <property type="match status" value="1"/>
</dbReference>
<feature type="domain" description="PHD-type" evidence="8">
    <location>
        <begin position="201"/>
        <end position="252"/>
    </location>
</feature>
<feature type="region of interest" description="Disordered" evidence="7">
    <location>
        <begin position="467"/>
        <end position="489"/>
    </location>
</feature>
<reference evidence="10" key="2">
    <citation type="submission" date="2019-10" db="EMBL/GenBank/DDBJ databases">
        <authorList>
            <consortium name="NCBI Genome Project"/>
        </authorList>
    </citation>
    <scope>NUCLEOTIDE SEQUENCE</scope>
    <source>
        <strain evidence="10">NI907</strain>
    </source>
</reference>
<dbReference type="AlphaFoldDB" id="A0A6P8AZV2"/>
<dbReference type="PANTHER" id="PTHR46174:SF1">
    <property type="entry name" value="CXXC-TYPE ZINC FINGER PROTEIN 1"/>
    <property type="match status" value="1"/>
</dbReference>
<evidence type="ECO:0000256" key="1">
    <source>
        <dbReference type="ARBA" id="ARBA00004123"/>
    </source>
</evidence>
<gene>
    <name evidence="10" type="ORF">PgNI_10351</name>
</gene>
<dbReference type="InterPro" id="IPR001965">
    <property type="entry name" value="Znf_PHD"/>
</dbReference>
<dbReference type="InterPro" id="IPR013083">
    <property type="entry name" value="Znf_RING/FYVE/PHD"/>
</dbReference>
<dbReference type="GO" id="GO:0008270">
    <property type="term" value="F:zinc ion binding"/>
    <property type="evidence" value="ECO:0007669"/>
    <property type="project" value="UniProtKB-KW"/>
</dbReference>
<dbReference type="KEGG" id="pgri:PgNI_10351"/>
<name>A0A6P8AZV2_PYRGI</name>
<evidence type="ECO:0000256" key="5">
    <source>
        <dbReference type="ARBA" id="ARBA00023242"/>
    </source>
</evidence>
<evidence type="ECO:0000313" key="10">
    <source>
        <dbReference type="RefSeq" id="XP_030980430.1"/>
    </source>
</evidence>
<reference evidence="10" key="3">
    <citation type="submission" date="2025-08" db="UniProtKB">
        <authorList>
            <consortium name="RefSeq"/>
        </authorList>
    </citation>
    <scope>IDENTIFICATION</scope>
    <source>
        <strain evidence="10">NI907</strain>
    </source>
</reference>
<dbReference type="InterPro" id="IPR011011">
    <property type="entry name" value="Znf_FYVE_PHD"/>
</dbReference>
<feature type="compositionally biased region" description="Low complexity" evidence="7">
    <location>
        <begin position="27"/>
        <end position="42"/>
    </location>
</feature>
<evidence type="ECO:0000256" key="6">
    <source>
        <dbReference type="PROSITE-ProRule" id="PRU00146"/>
    </source>
</evidence>
<accession>A0A6P8AZV2</accession>
<evidence type="ECO:0000256" key="4">
    <source>
        <dbReference type="ARBA" id="ARBA00022833"/>
    </source>
</evidence>
<feature type="compositionally biased region" description="Low complexity" evidence="7">
    <location>
        <begin position="98"/>
        <end position="126"/>
    </location>
</feature>
<evidence type="ECO:0000259" key="8">
    <source>
        <dbReference type="PROSITE" id="PS50016"/>
    </source>
</evidence>
<dbReference type="SUPFAM" id="SSF57903">
    <property type="entry name" value="FYVE/PHD zinc finger"/>
    <property type="match status" value="1"/>
</dbReference>
<feature type="compositionally biased region" description="Polar residues" evidence="7">
    <location>
        <begin position="81"/>
        <end position="97"/>
    </location>
</feature>
<feature type="compositionally biased region" description="Low complexity" evidence="7">
    <location>
        <begin position="477"/>
        <end position="487"/>
    </location>
</feature>
<evidence type="ECO:0000256" key="3">
    <source>
        <dbReference type="ARBA" id="ARBA00022771"/>
    </source>
</evidence>
<organism evidence="9 10">
    <name type="scientific">Pyricularia grisea</name>
    <name type="common">Crabgrass-specific blast fungus</name>
    <name type="synonym">Magnaporthe grisea</name>
    <dbReference type="NCBI Taxonomy" id="148305"/>
    <lineage>
        <taxon>Eukaryota</taxon>
        <taxon>Fungi</taxon>
        <taxon>Dikarya</taxon>
        <taxon>Ascomycota</taxon>
        <taxon>Pezizomycotina</taxon>
        <taxon>Sordariomycetes</taxon>
        <taxon>Sordariomycetidae</taxon>
        <taxon>Magnaporthales</taxon>
        <taxon>Pyriculariaceae</taxon>
        <taxon>Pyricularia</taxon>
    </lineage>
</organism>
<keyword evidence="2" id="KW-0479">Metal-binding</keyword>
<dbReference type="RefSeq" id="XP_030980430.1">
    <property type="nucleotide sequence ID" value="XM_031130324.1"/>
</dbReference>
<feature type="compositionally biased region" description="Acidic residues" evidence="7">
    <location>
        <begin position="179"/>
        <end position="198"/>
    </location>
</feature>
<dbReference type="SMART" id="SM00249">
    <property type="entry name" value="PHD"/>
    <property type="match status" value="1"/>
</dbReference>
<feature type="compositionally biased region" description="Polar residues" evidence="7">
    <location>
        <begin position="51"/>
        <end position="64"/>
    </location>
</feature>
<dbReference type="Proteomes" id="UP000515153">
    <property type="component" value="Chromosome VII"/>
</dbReference>
<dbReference type="InterPro" id="IPR019786">
    <property type="entry name" value="Zinc_finger_PHD-type_CS"/>
</dbReference>
<dbReference type="InterPro" id="IPR019787">
    <property type="entry name" value="Znf_PHD-finger"/>
</dbReference>
<dbReference type="GeneID" id="41965232"/>
<keyword evidence="9" id="KW-1185">Reference proteome</keyword>
<dbReference type="PANTHER" id="PTHR46174">
    <property type="entry name" value="CXXC-TYPE ZINC FINGER PROTEIN 1"/>
    <property type="match status" value="1"/>
</dbReference>
<dbReference type="Gene3D" id="3.30.40.10">
    <property type="entry name" value="Zinc/RING finger domain, C3HC4 (zinc finger)"/>
    <property type="match status" value="1"/>
</dbReference>
<feature type="compositionally biased region" description="Low complexity" evidence="7">
    <location>
        <begin position="158"/>
        <end position="178"/>
    </location>
</feature>
<dbReference type="Pfam" id="PF00628">
    <property type="entry name" value="PHD"/>
    <property type="match status" value="1"/>
</dbReference>
<reference evidence="9 10" key="1">
    <citation type="journal article" date="2019" name="Mol. Biol. Evol.">
        <title>Blast fungal genomes show frequent chromosomal changes, gene gains and losses, and effector gene turnover.</title>
        <authorList>
            <person name="Gomez Luciano L.B."/>
            <person name="Jason Tsai I."/>
            <person name="Chuma I."/>
            <person name="Tosa Y."/>
            <person name="Chen Y.H."/>
            <person name="Li J.Y."/>
            <person name="Li M.Y."/>
            <person name="Jade Lu M.Y."/>
            <person name="Nakayashiki H."/>
            <person name="Li W.H."/>
        </authorList>
    </citation>
    <scope>NUCLEOTIDE SEQUENCE [LARGE SCALE GENOMIC DNA]</scope>
    <source>
        <strain evidence="9 10">NI907</strain>
    </source>
</reference>
<protein>
    <recommendedName>
        <fullName evidence="8">PHD-type domain-containing protein</fullName>
    </recommendedName>
</protein>
<keyword evidence="5" id="KW-0539">Nucleus</keyword>
<evidence type="ECO:0000313" key="9">
    <source>
        <dbReference type="Proteomes" id="UP000515153"/>
    </source>
</evidence>
<keyword evidence="4" id="KW-0862">Zinc</keyword>